<dbReference type="SUPFAM" id="SSF57667">
    <property type="entry name" value="beta-beta-alpha zinc fingers"/>
    <property type="match status" value="1"/>
</dbReference>
<dbReference type="SMART" id="SM00355">
    <property type="entry name" value="ZnF_C2H2"/>
    <property type="match status" value="2"/>
</dbReference>
<dbReference type="Gene3D" id="3.30.160.60">
    <property type="entry name" value="Classic Zinc Finger"/>
    <property type="match status" value="1"/>
</dbReference>
<dbReference type="EMBL" id="SGPL01000078">
    <property type="protein sequence ID" value="THH18351.1"/>
    <property type="molecule type" value="Genomic_DNA"/>
</dbReference>
<feature type="compositionally biased region" description="Polar residues" evidence="2">
    <location>
        <begin position="338"/>
        <end position="348"/>
    </location>
</feature>
<dbReference type="PROSITE" id="PS00028">
    <property type="entry name" value="ZINC_FINGER_C2H2_1"/>
    <property type="match status" value="1"/>
</dbReference>
<name>A0A4S4M2E1_9AGAM</name>
<evidence type="ECO:0000313" key="5">
    <source>
        <dbReference type="Proteomes" id="UP000310158"/>
    </source>
</evidence>
<protein>
    <recommendedName>
        <fullName evidence="3">C2H2-type domain-containing protein</fullName>
    </recommendedName>
</protein>
<dbReference type="InterPro" id="IPR013087">
    <property type="entry name" value="Znf_C2H2_type"/>
</dbReference>
<feature type="domain" description="C2H2-type" evidence="3">
    <location>
        <begin position="369"/>
        <end position="396"/>
    </location>
</feature>
<feature type="domain" description="C2H2-type" evidence="3">
    <location>
        <begin position="400"/>
        <end position="423"/>
    </location>
</feature>
<organism evidence="4 5">
    <name type="scientific">Bondarzewia mesenterica</name>
    <dbReference type="NCBI Taxonomy" id="1095465"/>
    <lineage>
        <taxon>Eukaryota</taxon>
        <taxon>Fungi</taxon>
        <taxon>Dikarya</taxon>
        <taxon>Basidiomycota</taxon>
        <taxon>Agaricomycotina</taxon>
        <taxon>Agaricomycetes</taxon>
        <taxon>Russulales</taxon>
        <taxon>Bondarzewiaceae</taxon>
        <taxon>Bondarzewia</taxon>
    </lineage>
</organism>
<dbReference type="GO" id="GO:0008270">
    <property type="term" value="F:zinc ion binding"/>
    <property type="evidence" value="ECO:0007669"/>
    <property type="project" value="UniProtKB-KW"/>
</dbReference>
<feature type="region of interest" description="Disordered" evidence="2">
    <location>
        <begin position="335"/>
        <end position="365"/>
    </location>
</feature>
<comment type="caution">
    <text evidence="4">The sequence shown here is derived from an EMBL/GenBank/DDBJ whole genome shotgun (WGS) entry which is preliminary data.</text>
</comment>
<dbReference type="PROSITE" id="PS50157">
    <property type="entry name" value="ZINC_FINGER_C2H2_2"/>
    <property type="match status" value="2"/>
</dbReference>
<gene>
    <name evidence="4" type="ORF">EW146_g2611</name>
</gene>
<accession>A0A4S4M2E1</accession>
<keyword evidence="5" id="KW-1185">Reference proteome</keyword>
<evidence type="ECO:0000259" key="3">
    <source>
        <dbReference type="PROSITE" id="PS50157"/>
    </source>
</evidence>
<feature type="region of interest" description="Disordered" evidence="2">
    <location>
        <begin position="15"/>
        <end position="56"/>
    </location>
</feature>
<keyword evidence="1" id="KW-0863">Zinc-finger</keyword>
<dbReference type="AlphaFoldDB" id="A0A4S4M2E1"/>
<dbReference type="OrthoDB" id="654211at2759"/>
<keyword evidence="1" id="KW-0862">Zinc</keyword>
<evidence type="ECO:0000256" key="2">
    <source>
        <dbReference type="SAM" id="MobiDB-lite"/>
    </source>
</evidence>
<reference evidence="4 5" key="1">
    <citation type="submission" date="2019-02" db="EMBL/GenBank/DDBJ databases">
        <title>Genome sequencing of the rare red list fungi Bondarzewia mesenterica.</title>
        <authorList>
            <person name="Buettner E."/>
            <person name="Kellner H."/>
        </authorList>
    </citation>
    <scope>NUCLEOTIDE SEQUENCE [LARGE SCALE GENOMIC DNA]</scope>
    <source>
        <strain evidence="4 5">DSM 108281</strain>
    </source>
</reference>
<proteinExistence type="predicted"/>
<sequence>MSMPFNYFNAISQTASSSSTPFGVKPETKGTTPADNYDHPDNFEFQPGDANSRNKDLQPQDFCTVAQTSTPDWEADDPVDVTSSSGILYHEGVHPTPAISSSRSFQGGLVVNALPSRVIRDIFPPAATMPLHRTLHPAASRFRESQPTAQPLHYTHHPHLFHNPQQYDTYPPSLIHQHPSNCVQPHFMPAYQPHPPALAQFHQLLSPITANQTYLPPQLSILSPTSWYSQLAPASDTPAGASTSANGAFLSIENGENRLKRSREDIDSNDELRTIRLPAKKQGVIKEDKKGQHSAHSSAEELALQTIDITSEDDHDQEAFLAAKEVPQAAVPLVEGRATSSPKGTHTAVTPLAASDEGAAETDDQSPSYYCAQCKSSFMRHADLQRHLRTVKAHNPTYLYPCPHCTNSFTRADDCKQHVQNRH</sequence>
<dbReference type="Proteomes" id="UP000310158">
    <property type="component" value="Unassembled WGS sequence"/>
</dbReference>
<keyword evidence="1" id="KW-0479">Metal-binding</keyword>
<dbReference type="InterPro" id="IPR036236">
    <property type="entry name" value="Znf_C2H2_sf"/>
</dbReference>
<evidence type="ECO:0000313" key="4">
    <source>
        <dbReference type="EMBL" id="THH18351.1"/>
    </source>
</evidence>
<evidence type="ECO:0000256" key="1">
    <source>
        <dbReference type="PROSITE-ProRule" id="PRU00042"/>
    </source>
</evidence>